<evidence type="ECO:0000313" key="4">
    <source>
        <dbReference type="EMBL" id="PZX20369.1"/>
    </source>
</evidence>
<evidence type="ECO:0000313" key="5">
    <source>
        <dbReference type="Proteomes" id="UP000249239"/>
    </source>
</evidence>
<keyword evidence="1" id="KW-0597">Phosphoprotein</keyword>
<dbReference type="InterPro" id="IPR007492">
    <property type="entry name" value="LytTR_DNA-bd_dom"/>
</dbReference>
<comment type="caution">
    <text evidence="4">The sequence shown here is derived from an EMBL/GenBank/DDBJ whole genome shotgun (WGS) entry which is preliminary data.</text>
</comment>
<dbReference type="GO" id="GO:0003677">
    <property type="term" value="F:DNA binding"/>
    <property type="evidence" value="ECO:0007669"/>
    <property type="project" value="InterPro"/>
</dbReference>
<dbReference type="SUPFAM" id="SSF52172">
    <property type="entry name" value="CheY-like"/>
    <property type="match status" value="1"/>
</dbReference>
<dbReference type="InterPro" id="IPR001789">
    <property type="entry name" value="Sig_transdc_resp-reg_receiver"/>
</dbReference>
<dbReference type="Pfam" id="PF04397">
    <property type="entry name" value="LytTR"/>
    <property type="match status" value="1"/>
</dbReference>
<name>A0A2W7QEN0_9BACT</name>
<dbReference type="EMBL" id="QKZK01000002">
    <property type="protein sequence ID" value="PZX20369.1"/>
    <property type="molecule type" value="Genomic_DNA"/>
</dbReference>
<dbReference type="PROSITE" id="PS50930">
    <property type="entry name" value="HTH_LYTTR"/>
    <property type="match status" value="1"/>
</dbReference>
<dbReference type="Gene3D" id="2.40.50.1020">
    <property type="entry name" value="LytTr DNA-binding domain"/>
    <property type="match status" value="1"/>
</dbReference>
<feature type="modified residue" description="4-aspartylphosphate" evidence="1">
    <location>
        <position position="55"/>
    </location>
</feature>
<dbReference type="PROSITE" id="PS50110">
    <property type="entry name" value="RESPONSE_REGULATORY"/>
    <property type="match status" value="1"/>
</dbReference>
<dbReference type="AlphaFoldDB" id="A0A2W7QEN0"/>
<dbReference type="OrthoDB" id="1646880at2"/>
<dbReference type="InterPro" id="IPR046947">
    <property type="entry name" value="LytR-like"/>
</dbReference>
<sequence>MKMKCIVVDDEFPARALLQDYISKFPDLELVGSFASPVSALSAIQTGGCDVLFLDIQMPDISGVDFLKSLTRKPLVVFTTAYQEYAIEGYQLDVLDYLLKPFSFERFVQTINKVNDRMLKEAAASASVVAGGDSGTDLDQFIAIKADHKVHRIRYENIVYIEGLREYVSFFCKNEKIITLESLRNLENTLPQNRFIRVHKSYIVNSQHVKSLYGNMLILEGVKEPIPIGKSYRDAVQAHLFEGQK</sequence>
<gene>
    <name evidence="4" type="ORF">LX69_00366</name>
</gene>
<dbReference type="PANTHER" id="PTHR37299:SF1">
    <property type="entry name" value="STAGE 0 SPORULATION PROTEIN A HOMOLOG"/>
    <property type="match status" value="1"/>
</dbReference>
<dbReference type="Gene3D" id="3.40.50.2300">
    <property type="match status" value="1"/>
</dbReference>
<proteinExistence type="predicted"/>
<feature type="domain" description="Response regulatory" evidence="2">
    <location>
        <begin position="4"/>
        <end position="115"/>
    </location>
</feature>
<dbReference type="Proteomes" id="UP000249239">
    <property type="component" value="Unassembled WGS sequence"/>
</dbReference>
<dbReference type="InterPro" id="IPR011006">
    <property type="entry name" value="CheY-like_superfamily"/>
</dbReference>
<dbReference type="SMART" id="SM00850">
    <property type="entry name" value="LytTR"/>
    <property type="match status" value="1"/>
</dbReference>
<protein>
    <submittedName>
        <fullName evidence="4">LytTR family two component transcriptional regulator</fullName>
    </submittedName>
</protein>
<feature type="domain" description="HTH LytTR-type" evidence="3">
    <location>
        <begin position="142"/>
        <end position="242"/>
    </location>
</feature>
<organism evidence="4 5">
    <name type="scientific">Breznakibacter xylanolyticus</name>
    <dbReference type="NCBI Taxonomy" id="990"/>
    <lineage>
        <taxon>Bacteria</taxon>
        <taxon>Pseudomonadati</taxon>
        <taxon>Bacteroidota</taxon>
        <taxon>Bacteroidia</taxon>
        <taxon>Marinilabiliales</taxon>
        <taxon>Marinilabiliaceae</taxon>
        <taxon>Breznakibacter</taxon>
    </lineage>
</organism>
<dbReference type="PANTHER" id="PTHR37299">
    <property type="entry name" value="TRANSCRIPTIONAL REGULATOR-RELATED"/>
    <property type="match status" value="1"/>
</dbReference>
<evidence type="ECO:0000259" key="2">
    <source>
        <dbReference type="PROSITE" id="PS50110"/>
    </source>
</evidence>
<reference evidence="4 5" key="1">
    <citation type="submission" date="2018-06" db="EMBL/GenBank/DDBJ databases">
        <title>Genomic Encyclopedia of Archaeal and Bacterial Type Strains, Phase II (KMG-II): from individual species to whole genera.</title>
        <authorList>
            <person name="Goeker M."/>
        </authorList>
    </citation>
    <scope>NUCLEOTIDE SEQUENCE [LARGE SCALE GENOMIC DNA]</scope>
    <source>
        <strain evidence="4 5">DSM 6779</strain>
    </source>
</reference>
<dbReference type="GO" id="GO:0000156">
    <property type="term" value="F:phosphorelay response regulator activity"/>
    <property type="evidence" value="ECO:0007669"/>
    <property type="project" value="InterPro"/>
</dbReference>
<keyword evidence="5" id="KW-1185">Reference proteome</keyword>
<evidence type="ECO:0000259" key="3">
    <source>
        <dbReference type="PROSITE" id="PS50930"/>
    </source>
</evidence>
<evidence type="ECO:0000256" key="1">
    <source>
        <dbReference type="PROSITE-ProRule" id="PRU00169"/>
    </source>
</evidence>
<dbReference type="SMART" id="SM00448">
    <property type="entry name" value="REC"/>
    <property type="match status" value="1"/>
</dbReference>
<accession>A0A2W7QEN0</accession>
<dbReference type="Pfam" id="PF00072">
    <property type="entry name" value="Response_reg"/>
    <property type="match status" value="1"/>
</dbReference>